<feature type="chain" id="PRO_5011702223" evidence="9">
    <location>
        <begin position="21"/>
        <end position="451"/>
    </location>
</feature>
<dbReference type="PANTHER" id="PTHR43690">
    <property type="entry name" value="NARDILYSIN"/>
    <property type="match status" value="1"/>
</dbReference>
<evidence type="ECO:0000313" key="12">
    <source>
        <dbReference type="EMBL" id="SDY20687.1"/>
    </source>
</evidence>
<dbReference type="Proteomes" id="UP000199286">
    <property type="component" value="Unassembled WGS sequence"/>
</dbReference>
<dbReference type="Pfam" id="PF00675">
    <property type="entry name" value="Peptidase_M16"/>
    <property type="match status" value="1"/>
</dbReference>
<reference evidence="12 13" key="1">
    <citation type="submission" date="2016-10" db="EMBL/GenBank/DDBJ databases">
        <authorList>
            <person name="de Groot N.N."/>
        </authorList>
    </citation>
    <scope>NUCLEOTIDE SEQUENCE [LARGE SCALE GENOMIC DNA]</scope>
    <source>
        <strain evidence="12 13">DSM 26880</strain>
    </source>
</reference>
<keyword evidence="3 12" id="KW-0645">Protease</keyword>
<dbReference type="GO" id="GO:0004222">
    <property type="term" value="F:metalloendopeptidase activity"/>
    <property type="evidence" value="ECO:0007669"/>
    <property type="project" value="InterPro"/>
</dbReference>
<dbReference type="AlphaFoldDB" id="A0A1H3HZ20"/>
<evidence type="ECO:0000256" key="9">
    <source>
        <dbReference type="SAM" id="SignalP"/>
    </source>
</evidence>
<dbReference type="InterPro" id="IPR011765">
    <property type="entry name" value="Pept_M16_N"/>
</dbReference>
<evidence type="ECO:0000256" key="6">
    <source>
        <dbReference type="ARBA" id="ARBA00022833"/>
    </source>
</evidence>
<evidence type="ECO:0000313" key="13">
    <source>
        <dbReference type="Proteomes" id="UP000199286"/>
    </source>
</evidence>
<keyword evidence="13" id="KW-1185">Reference proteome</keyword>
<dbReference type="GO" id="GO:0006508">
    <property type="term" value="P:proteolysis"/>
    <property type="evidence" value="ECO:0007669"/>
    <property type="project" value="UniProtKB-KW"/>
</dbReference>
<dbReference type="Gene3D" id="3.30.830.10">
    <property type="entry name" value="Metalloenzyme, LuxS/M16 peptidase-like"/>
    <property type="match status" value="2"/>
</dbReference>
<dbReference type="InterPro" id="IPR011249">
    <property type="entry name" value="Metalloenz_LuxS/M16"/>
</dbReference>
<evidence type="ECO:0000256" key="2">
    <source>
        <dbReference type="ARBA" id="ARBA00007261"/>
    </source>
</evidence>
<proteinExistence type="inferred from homology"/>
<feature type="domain" description="Peptidase M16 C-terminal" evidence="11">
    <location>
        <begin position="194"/>
        <end position="375"/>
    </location>
</feature>
<evidence type="ECO:0000259" key="11">
    <source>
        <dbReference type="Pfam" id="PF05193"/>
    </source>
</evidence>
<dbReference type="SUPFAM" id="SSF63411">
    <property type="entry name" value="LuxS/MPP-like metallohydrolase"/>
    <property type="match status" value="2"/>
</dbReference>
<comment type="cofactor">
    <cofactor evidence="1">
        <name>Zn(2+)</name>
        <dbReference type="ChEBI" id="CHEBI:29105"/>
    </cofactor>
</comment>
<dbReference type="PROSITE" id="PS00143">
    <property type="entry name" value="INSULINASE"/>
    <property type="match status" value="1"/>
</dbReference>
<feature type="domain" description="Peptidase M16 N-terminal" evidence="10">
    <location>
        <begin position="38"/>
        <end position="183"/>
    </location>
</feature>
<keyword evidence="6" id="KW-0862">Zinc</keyword>
<evidence type="ECO:0000256" key="5">
    <source>
        <dbReference type="ARBA" id="ARBA00022801"/>
    </source>
</evidence>
<organism evidence="12 13">
    <name type="scientific">Citreimonas salinaria</name>
    <dbReference type="NCBI Taxonomy" id="321339"/>
    <lineage>
        <taxon>Bacteria</taxon>
        <taxon>Pseudomonadati</taxon>
        <taxon>Pseudomonadota</taxon>
        <taxon>Alphaproteobacteria</taxon>
        <taxon>Rhodobacterales</taxon>
        <taxon>Roseobacteraceae</taxon>
        <taxon>Citreimonas</taxon>
    </lineage>
</organism>
<dbReference type="InterPro" id="IPR001431">
    <property type="entry name" value="Pept_M16_Zn_BS"/>
</dbReference>
<dbReference type="GO" id="GO:0046872">
    <property type="term" value="F:metal ion binding"/>
    <property type="evidence" value="ECO:0007669"/>
    <property type="project" value="UniProtKB-KW"/>
</dbReference>
<dbReference type="InterPro" id="IPR050626">
    <property type="entry name" value="Peptidase_M16"/>
</dbReference>
<sequence>MLRLASAVALTIIAALPLSAQGTADQVTTFTLDNGLDVVVIEDHRAPAVTHMLWYRAGSADEPRGVSGVAHYLEHLMFQGTDTLAPKEFSRIVSEQGGSDNAFTSFDYTGYFQRVAADRLGLMMELEADRMKNLRLSPEIIDTERNVIIEERNQRVENDAAALFMEQRRAAQYIHHPYGTPIIGWRHEMDRLGLDEAQAWYDTHYEPNNAILVVAGDVTPDEVRVLAEQHYGPIPADPDIGPRERVAEPPHRAERRLMFDDPRVAQPYVIRTYLAPERDAGAQEQAAALTLLSEILGGGQTSVLSTKLQFEEQKAVYTGAFYDGVSYDDTTFGLIIVPAEGVTLEEAEAAVDETVAEFLENGVDPEQLERIKFQMRAQQIYARDNADALARRYGAALTSGLTVEDVQAWPDVLQAVTEEDILAAARMVFDRDKAVTGYLMQSQTDAPEATQ</sequence>
<accession>A0A1H3HZ20</accession>
<dbReference type="EMBL" id="FNPF01000004">
    <property type="protein sequence ID" value="SDY20687.1"/>
    <property type="molecule type" value="Genomic_DNA"/>
</dbReference>
<keyword evidence="5" id="KW-0378">Hydrolase</keyword>
<evidence type="ECO:0000256" key="4">
    <source>
        <dbReference type="ARBA" id="ARBA00022723"/>
    </source>
</evidence>
<dbReference type="InterPro" id="IPR007863">
    <property type="entry name" value="Peptidase_M16_C"/>
</dbReference>
<evidence type="ECO:0000256" key="7">
    <source>
        <dbReference type="ARBA" id="ARBA00023049"/>
    </source>
</evidence>
<dbReference type="RefSeq" id="WP_089881561.1">
    <property type="nucleotide sequence ID" value="NZ_FNPF01000004.1"/>
</dbReference>
<evidence type="ECO:0000256" key="1">
    <source>
        <dbReference type="ARBA" id="ARBA00001947"/>
    </source>
</evidence>
<dbReference type="Pfam" id="PF05193">
    <property type="entry name" value="Peptidase_M16_C"/>
    <property type="match status" value="1"/>
</dbReference>
<evidence type="ECO:0000256" key="8">
    <source>
        <dbReference type="RuleBase" id="RU004447"/>
    </source>
</evidence>
<gene>
    <name evidence="12" type="ORF">SAMN05444340_104254</name>
</gene>
<dbReference type="STRING" id="321339.SAMN05444340_104254"/>
<keyword evidence="9" id="KW-0732">Signal</keyword>
<evidence type="ECO:0000256" key="3">
    <source>
        <dbReference type="ARBA" id="ARBA00022670"/>
    </source>
</evidence>
<dbReference type="OrthoDB" id="9811314at2"/>
<keyword evidence="7" id="KW-0482">Metalloprotease</keyword>
<name>A0A1H3HZ20_9RHOB</name>
<protein>
    <submittedName>
        <fullName evidence="12">Zinc protease</fullName>
    </submittedName>
</protein>
<keyword evidence="4" id="KW-0479">Metal-binding</keyword>
<dbReference type="PANTHER" id="PTHR43690:SF17">
    <property type="entry name" value="PROTEIN YHJJ"/>
    <property type="match status" value="1"/>
</dbReference>
<evidence type="ECO:0000259" key="10">
    <source>
        <dbReference type="Pfam" id="PF00675"/>
    </source>
</evidence>
<feature type="signal peptide" evidence="9">
    <location>
        <begin position="1"/>
        <end position="20"/>
    </location>
</feature>
<comment type="similarity">
    <text evidence="2 8">Belongs to the peptidase M16 family.</text>
</comment>